<reference evidence="5" key="1">
    <citation type="journal article" date="2022" name="IScience">
        <title>Evolution of zygomycete secretomes and the origins of terrestrial fungal ecologies.</title>
        <authorList>
            <person name="Chang Y."/>
            <person name="Wang Y."/>
            <person name="Mondo S."/>
            <person name="Ahrendt S."/>
            <person name="Andreopoulos W."/>
            <person name="Barry K."/>
            <person name="Beard J."/>
            <person name="Benny G.L."/>
            <person name="Blankenship S."/>
            <person name="Bonito G."/>
            <person name="Cuomo C."/>
            <person name="Desiro A."/>
            <person name="Gervers K.A."/>
            <person name="Hundley H."/>
            <person name="Kuo A."/>
            <person name="LaButti K."/>
            <person name="Lang B.F."/>
            <person name="Lipzen A."/>
            <person name="O'Donnell K."/>
            <person name="Pangilinan J."/>
            <person name="Reynolds N."/>
            <person name="Sandor L."/>
            <person name="Smith M.E."/>
            <person name="Tsang A."/>
            <person name="Grigoriev I.V."/>
            <person name="Stajich J.E."/>
            <person name="Spatafora J.W."/>
        </authorList>
    </citation>
    <scope>NUCLEOTIDE SEQUENCE</scope>
    <source>
        <strain evidence="5">RSA 2281</strain>
    </source>
</reference>
<organism evidence="5 6">
    <name type="scientific">Phascolomyces articulosus</name>
    <dbReference type="NCBI Taxonomy" id="60185"/>
    <lineage>
        <taxon>Eukaryota</taxon>
        <taxon>Fungi</taxon>
        <taxon>Fungi incertae sedis</taxon>
        <taxon>Mucoromycota</taxon>
        <taxon>Mucoromycotina</taxon>
        <taxon>Mucoromycetes</taxon>
        <taxon>Mucorales</taxon>
        <taxon>Lichtheimiaceae</taxon>
        <taxon>Phascolomyces</taxon>
    </lineage>
</organism>
<dbReference type="InterPro" id="IPR055129">
    <property type="entry name" value="YEATS_dom"/>
</dbReference>
<evidence type="ECO:0000256" key="1">
    <source>
        <dbReference type="ARBA" id="ARBA00023242"/>
    </source>
</evidence>
<dbReference type="GO" id="GO:0006355">
    <property type="term" value="P:regulation of DNA-templated transcription"/>
    <property type="evidence" value="ECO:0007669"/>
    <property type="project" value="InterPro"/>
</dbReference>
<gene>
    <name evidence="5" type="ORF">BDA99DRAFT_138674</name>
</gene>
<dbReference type="Pfam" id="PF17035">
    <property type="entry name" value="BET"/>
    <property type="match status" value="1"/>
</dbReference>
<dbReference type="CDD" id="cd16905">
    <property type="entry name" value="YEATS_Taf14_like"/>
    <property type="match status" value="1"/>
</dbReference>
<sequence>MELTQDIKITCQNSIIKGVGAQTFEGHPLRNWKIKLVAVDNGKEKKGRLSELLDHVEYILHPTFKDPRRVVTKEPYLLTEKGWGEFDMRIVLYFVNNIANTELLSFDLNFMQTQYSVVKTVVFQNPSSELTAILSRDPAPLPPAKKRRSNSTEKTRKSTTRSPISPKMTMDSLSGTSLSPSTPHLQQQQAISGGRGTYSASPQPNSFTSPSNGVLNSPYDYTQNIKTPQAAGTTNAEYESLNSYMSDISDDTRSRPALQQQQPTATGGGGRHSSGSSYEDGEDRYNRRRKSNNNNNNNNSSNNNSNNKKLNGHRGHSSSSSDTNGDDKNDDDEHRIVDDVYSESDLDHINPIHGEPLSSDLRRAWGIPENVNMLELAKKISSLDNEKLAEIRSIVDRYKTDGMGVSVEDNEVVVDLYSLGPDLLTRLWNFTHY</sequence>
<evidence type="ECO:0000256" key="3">
    <source>
        <dbReference type="SAM" id="MobiDB-lite"/>
    </source>
</evidence>
<keyword evidence="1 2" id="KW-0539">Nucleus</keyword>
<dbReference type="InterPro" id="IPR038704">
    <property type="entry name" value="YEAST_sf"/>
</dbReference>
<dbReference type="InterPro" id="IPR027353">
    <property type="entry name" value="NET_dom"/>
</dbReference>
<comment type="caution">
    <text evidence="5">The sequence shown here is derived from an EMBL/GenBank/DDBJ whole genome shotgun (WGS) entry which is preliminary data.</text>
</comment>
<dbReference type="AlphaFoldDB" id="A0AAD5PDB8"/>
<evidence type="ECO:0000313" key="6">
    <source>
        <dbReference type="Proteomes" id="UP001209540"/>
    </source>
</evidence>
<evidence type="ECO:0000313" key="5">
    <source>
        <dbReference type="EMBL" id="KAI9256447.1"/>
    </source>
</evidence>
<dbReference type="Proteomes" id="UP001209540">
    <property type="component" value="Unassembled WGS sequence"/>
</dbReference>
<feature type="region of interest" description="Disordered" evidence="3">
    <location>
        <begin position="133"/>
        <end position="225"/>
    </location>
</feature>
<feature type="region of interest" description="Disordered" evidence="3">
    <location>
        <begin position="246"/>
        <end position="333"/>
    </location>
</feature>
<accession>A0AAD5PDB8</accession>
<evidence type="ECO:0000256" key="2">
    <source>
        <dbReference type="PROSITE-ProRule" id="PRU00376"/>
    </source>
</evidence>
<feature type="compositionally biased region" description="Low complexity" evidence="3">
    <location>
        <begin position="256"/>
        <end position="265"/>
    </location>
</feature>
<feature type="compositionally biased region" description="Low complexity" evidence="3">
    <location>
        <begin position="172"/>
        <end position="183"/>
    </location>
</feature>
<comment type="subcellular location">
    <subcellularLocation>
        <location evidence="2">Nucleus</location>
    </subcellularLocation>
</comment>
<feature type="compositionally biased region" description="Low complexity" evidence="3">
    <location>
        <begin position="292"/>
        <end position="309"/>
    </location>
</feature>
<protein>
    <submittedName>
        <fullName evidence="5">Yeats family-domain-containing protein</fullName>
    </submittedName>
</protein>
<evidence type="ECO:0000259" key="4">
    <source>
        <dbReference type="PROSITE" id="PS51037"/>
    </source>
</evidence>
<dbReference type="PANTHER" id="PTHR23195">
    <property type="entry name" value="YEATS DOMAIN"/>
    <property type="match status" value="1"/>
</dbReference>
<dbReference type="PROSITE" id="PS51037">
    <property type="entry name" value="YEATS"/>
    <property type="match status" value="1"/>
</dbReference>
<proteinExistence type="predicted"/>
<name>A0AAD5PDB8_9FUNG</name>
<feature type="domain" description="YEATS" evidence="4">
    <location>
        <begin position="1"/>
        <end position="137"/>
    </location>
</feature>
<keyword evidence="6" id="KW-1185">Reference proteome</keyword>
<dbReference type="Gene3D" id="2.60.40.1970">
    <property type="entry name" value="YEATS domain"/>
    <property type="match status" value="1"/>
</dbReference>
<reference evidence="5" key="2">
    <citation type="submission" date="2023-02" db="EMBL/GenBank/DDBJ databases">
        <authorList>
            <consortium name="DOE Joint Genome Institute"/>
            <person name="Mondo S.J."/>
            <person name="Chang Y."/>
            <person name="Wang Y."/>
            <person name="Ahrendt S."/>
            <person name="Andreopoulos W."/>
            <person name="Barry K."/>
            <person name="Beard J."/>
            <person name="Benny G.L."/>
            <person name="Blankenship S."/>
            <person name="Bonito G."/>
            <person name="Cuomo C."/>
            <person name="Desiro A."/>
            <person name="Gervers K.A."/>
            <person name="Hundley H."/>
            <person name="Kuo A."/>
            <person name="LaButti K."/>
            <person name="Lang B.F."/>
            <person name="Lipzen A."/>
            <person name="O'Donnell K."/>
            <person name="Pangilinan J."/>
            <person name="Reynolds N."/>
            <person name="Sandor L."/>
            <person name="Smith M.W."/>
            <person name="Tsang A."/>
            <person name="Grigoriev I.V."/>
            <person name="Stajich J.E."/>
            <person name="Spatafora J.W."/>
        </authorList>
    </citation>
    <scope>NUCLEOTIDE SEQUENCE</scope>
    <source>
        <strain evidence="5">RSA 2281</strain>
    </source>
</reference>
<dbReference type="InterPro" id="IPR005033">
    <property type="entry name" value="YEATS"/>
</dbReference>
<dbReference type="Pfam" id="PF03366">
    <property type="entry name" value="YEATS"/>
    <property type="match status" value="1"/>
</dbReference>
<dbReference type="EMBL" id="JAIXMP010000021">
    <property type="protein sequence ID" value="KAI9256447.1"/>
    <property type="molecule type" value="Genomic_DNA"/>
</dbReference>
<dbReference type="GO" id="GO:0000785">
    <property type="term" value="C:chromatin"/>
    <property type="evidence" value="ECO:0007669"/>
    <property type="project" value="UniProtKB-ARBA"/>
</dbReference>
<feature type="compositionally biased region" description="Polar residues" evidence="3">
    <location>
        <begin position="198"/>
        <end position="225"/>
    </location>
</feature>
<dbReference type="GO" id="GO:0005634">
    <property type="term" value="C:nucleus"/>
    <property type="evidence" value="ECO:0007669"/>
    <property type="project" value="UniProtKB-SubCell"/>
</dbReference>